<dbReference type="EMBL" id="FMJY01000007">
    <property type="protein sequence ID" value="SCO88668.1"/>
    <property type="molecule type" value="Genomic_DNA"/>
</dbReference>
<name>A0A2H3TIZ5_FUSOX</name>
<sequence length="100" mass="10387">MFGAGVGTNVNADGQPATALLAAGELLVERIASLAFEPDGESEALDDEHSYKLDGQKGNKDRIIRSVKLLANRATGVIAVQNAYGGTPVFETKAMPGIAD</sequence>
<evidence type="ECO:0000313" key="1">
    <source>
        <dbReference type="EMBL" id="SCO88668.1"/>
    </source>
</evidence>
<dbReference type="AlphaFoldDB" id="A0A2H3TIZ5"/>
<proteinExistence type="predicted"/>
<reference evidence="2" key="1">
    <citation type="submission" date="2016-09" db="EMBL/GenBank/DDBJ databases">
        <authorList>
            <person name="Guldener U."/>
        </authorList>
    </citation>
    <scope>NUCLEOTIDE SEQUENCE [LARGE SCALE GENOMIC DNA]</scope>
    <source>
        <strain evidence="2">V64-1</strain>
    </source>
</reference>
<dbReference type="Proteomes" id="UP000219369">
    <property type="component" value="Unassembled WGS sequence"/>
</dbReference>
<evidence type="ECO:0000313" key="2">
    <source>
        <dbReference type="Proteomes" id="UP000219369"/>
    </source>
</evidence>
<accession>A0A2H3TIZ5</accession>
<organism evidence="1 2">
    <name type="scientific">Fusarium oxysporum</name>
    <name type="common">Fusarium vascular wilt</name>
    <dbReference type="NCBI Taxonomy" id="5507"/>
    <lineage>
        <taxon>Eukaryota</taxon>
        <taxon>Fungi</taxon>
        <taxon>Dikarya</taxon>
        <taxon>Ascomycota</taxon>
        <taxon>Pezizomycotina</taxon>
        <taxon>Sordariomycetes</taxon>
        <taxon>Hypocreomycetidae</taxon>
        <taxon>Hypocreales</taxon>
        <taxon>Nectriaceae</taxon>
        <taxon>Fusarium</taxon>
        <taxon>Fusarium oxysporum species complex</taxon>
    </lineage>
</organism>
<protein>
    <submittedName>
        <fullName evidence="1">Uncharacterized protein</fullName>
    </submittedName>
</protein>
<gene>
    <name evidence="1" type="ORF">FRV6_12795</name>
</gene>